<name>A0A4R6YN12_9GAMM</name>
<protein>
    <recommendedName>
        <fullName evidence="3">2OG-Fe dioxygenase family protein</fullName>
    </recommendedName>
</protein>
<accession>A0A4R6YN12</accession>
<dbReference type="EMBL" id="SNZH01000018">
    <property type="protein sequence ID" value="TDR38944.1"/>
    <property type="molecule type" value="Genomic_DNA"/>
</dbReference>
<dbReference type="Proteomes" id="UP000295293">
    <property type="component" value="Unassembled WGS sequence"/>
</dbReference>
<gene>
    <name evidence="1" type="ORF">DFR29_11887</name>
</gene>
<dbReference type="Gene3D" id="2.60.120.620">
    <property type="entry name" value="q2cbj1_9rhob like domain"/>
    <property type="match status" value="1"/>
</dbReference>
<evidence type="ECO:0008006" key="3">
    <source>
        <dbReference type="Google" id="ProtNLM"/>
    </source>
</evidence>
<dbReference type="AlphaFoldDB" id="A0A4R6YN12"/>
<dbReference type="GO" id="GO:0051213">
    <property type="term" value="F:dioxygenase activity"/>
    <property type="evidence" value="ECO:0007669"/>
    <property type="project" value="InterPro"/>
</dbReference>
<sequence>MACSERAYNNVLARDRRALRSATVICMNESVAGPAALCDAVEPELLRVGFAFVDGATLRTQLLAGGALDDWDAFAASWNDLAVDTYMADQGRYRRRRHAVYAAVPGQAIQRQAAQPHFQTLEYNVLNGGIARWFQPVSEHWDAGQSLPTVLRYCRGLFEHLAGGQPRWHIEIHQFRIEAKAGEAGLPTPEGVHRDGVDYVLVLLVARRNIASGTTTIHEPGGRLLGEFTLAQPFDAALVDDARVCHGVTPVQAVDTSSPAYRDVLVVTFRRNA</sequence>
<keyword evidence="2" id="KW-1185">Reference proteome</keyword>
<evidence type="ECO:0000313" key="1">
    <source>
        <dbReference type="EMBL" id="TDR38944.1"/>
    </source>
</evidence>
<dbReference type="InterPro" id="IPR018724">
    <property type="entry name" value="2OG-Fe_dioxygenase"/>
</dbReference>
<evidence type="ECO:0000313" key="2">
    <source>
        <dbReference type="Proteomes" id="UP000295293"/>
    </source>
</evidence>
<dbReference type="Pfam" id="PF10014">
    <property type="entry name" value="2OG-Fe_Oxy_2"/>
    <property type="match status" value="1"/>
</dbReference>
<organism evidence="1 2">
    <name type="scientific">Tahibacter aquaticus</name>
    <dbReference type="NCBI Taxonomy" id="520092"/>
    <lineage>
        <taxon>Bacteria</taxon>
        <taxon>Pseudomonadati</taxon>
        <taxon>Pseudomonadota</taxon>
        <taxon>Gammaproteobacteria</taxon>
        <taxon>Lysobacterales</taxon>
        <taxon>Rhodanobacteraceae</taxon>
        <taxon>Tahibacter</taxon>
    </lineage>
</organism>
<comment type="caution">
    <text evidence="1">The sequence shown here is derived from an EMBL/GenBank/DDBJ whole genome shotgun (WGS) entry which is preliminary data.</text>
</comment>
<proteinExistence type="predicted"/>
<reference evidence="1 2" key="1">
    <citation type="submission" date="2019-03" db="EMBL/GenBank/DDBJ databases">
        <title>Genomic Encyclopedia of Type Strains, Phase IV (KMG-IV): sequencing the most valuable type-strain genomes for metagenomic binning, comparative biology and taxonomic classification.</title>
        <authorList>
            <person name="Goeker M."/>
        </authorList>
    </citation>
    <scope>NUCLEOTIDE SEQUENCE [LARGE SCALE GENOMIC DNA]</scope>
    <source>
        <strain evidence="1 2">DSM 21667</strain>
    </source>
</reference>